<dbReference type="PANTHER" id="PTHR43280:SF2">
    <property type="entry name" value="HTH-TYPE TRANSCRIPTIONAL REGULATOR EXSA"/>
    <property type="match status" value="1"/>
</dbReference>
<evidence type="ECO:0000313" key="6">
    <source>
        <dbReference type="Proteomes" id="UP000590442"/>
    </source>
</evidence>
<dbReference type="PROSITE" id="PS01124">
    <property type="entry name" value="HTH_ARAC_FAMILY_2"/>
    <property type="match status" value="1"/>
</dbReference>
<dbReference type="Pfam" id="PF14026">
    <property type="entry name" value="SCO4226-like"/>
    <property type="match status" value="1"/>
</dbReference>
<keyword evidence="6" id="KW-1185">Reference proteome</keyword>
<name>A0A846QMM9_9FLAO</name>
<dbReference type="AlphaFoldDB" id="A0A846QMM9"/>
<sequence>MPLYLDFHKLGSEEILLEDLVKAHAEDVAIQEDFGVFEKKYWVNIEAKTLFCLTEAPNKEACNEVHRRSHGNTACNIIEVSEEEFSMYLGIGTSENDMAHTLSGELDTGYRTLLMISTYDFTGNYKDYSDKIHGLLKKHNGVIVLQPKDDIQVSFISALDAVNCAVSIFELLKAIPDDYLYKVALVTGKPVDEFGTDMYEDAKKKLHHLNKIGSENAIYIDTETKALSEKESSSAKMNNKNIKVLNEKNFSFLDTLFKILNRELYKSDFKSDQLYTPLGLSKSQAYRTIKSLTGMAPNKLIQELRLHQSLDMLKTNVKTVSEIAYDLGFNSPTYFTRVFRKRFGILPTTFSNNSIE</sequence>
<keyword evidence="1" id="KW-0805">Transcription regulation</keyword>
<keyword evidence="3" id="KW-0804">Transcription</keyword>
<dbReference type="EMBL" id="JAATJJ010000001">
    <property type="protein sequence ID" value="NJB70256.1"/>
    <property type="molecule type" value="Genomic_DNA"/>
</dbReference>
<dbReference type="SMART" id="SM00342">
    <property type="entry name" value="HTH_ARAC"/>
    <property type="match status" value="1"/>
</dbReference>
<dbReference type="PRINTS" id="PR00032">
    <property type="entry name" value="HTHARAC"/>
</dbReference>
<dbReference type="GO" id="GO:0043565">
    <property type="term" value="F:sequence-specific DNA binding"/>
    <property type="evidence" value="ECO:0007669"/>
    <property type="project" value="InterPro"/>
</dbReference>
<dbReference type="SUPFAM" id="SSF46689">
    <property type="entry name" value="Homeodomain-like"/>
    <property type="match status" value="1"/>
</dbReference>
<protein>
    <submittedName>
        <fullName evidence="5">AraC-like DNA-binding protein</fullName>
    </submittedName>
</protein>
<dbReference type="PROSITE" id="PS00041">
    <property type="entry name" value="HTH_ARAC_FAMILY_1"/>
    <property type="match status" value="1"/>
</dbReference>
<dbReference type="GO" id="GO:0003700">
    <property type="term" value="F:DNA-binding transcription factor activity"/>
    <property type="evidence" value="ECO:0007669"/>
    <property type="project" value="InterPro"/>
</dbReference>
<gene>
    <name evidence="5" type="ORF">GGR42_000718</name>
</gene>
<evidence type="ECO:0000313" key="5">
    <source>
        <dbReference type="EMBL" id="NJB70256.1"/>
    </source>
</evidence>
<dbReference type="Gene3D" id="3.30.70.3090">
    <property type="entry name" value="ORF SCO4226, nickel-binding ferredoxin-like monomer"/>
    <property type="match status" value="1"/>
</dbReference>
<dbReference type="Gene3D" id="1.10.10.60">
    <property type="entry name" value="Homeodomain-like"/>
    <property type="match status" value="1"/>
</dbReference>
<dbReference type="Proteomes" id="UP000590442">
    <property type="component" value="Unassembled WGS sequence"/>
</dbReference>
<proteinExistence type="predicted"/>
<dbReference type="RefSeq" id="WP_167960905.1">
    <property type="nucleotide sequence ID" value="NZ_JAATJJ010000001.1"/>
</dbReference>
<dbReference type="InterPro" id="IPR018062">
    <property type="entry name" value="HTH_AraC-typ_CS"/>
</dbReference>
<keyword evidence="2 5" id="KW-0238">DNA-binding</keyword>
<dbReference type="PANTHER" id="PTHR43280">
    <property type="entry name" value="ARAC-FAMILY TRANSCRIPTIONAL REGULATOR"/>
    <property type="match status" value="1"/>
</dbReference>
<reference evidence="5 6" key="1">
    <citation type="submission" date="2020-03" db="EMBL/GenBank/DDBJ databases">
        <title>Genomic Encyclopedia of Type Strains, Phase IV (KMG-IV): sequencing the most valuable type-strain genomes for metagenomic binning, comparative biology and taxonomic classification.</title>
        <authorList>
            <person name="Goeker M."/>
        </authorList>
    </citation>
    <scope>NUCLEOTIDE SEQUENCE [LARGE SCALE GENOMIC DNA]</scope>
    <source>
        <strain evidence="5 6">DSM 29762</strain>
    </source>
</reference>
<evidence type="ECO:0000256" key="3">
    <source>
        <dbReference type="ARBA" id="ARBA00023163"/>
    </source>
</evidence>
<dbReference type="InterPro" id="IPR009057">
    <property type="entry name" value="Homeodomain-like_sf"/>
</dbReference>
<organism evidence="5 6">
    <name type="scientific">Saonia flava</name>
    <dbReference type="NCBI Taxonomy" id="523696"/>
    <lineage>
        <taxon>Bacteria</taxon>
        <taxon>Pseudomonadati</taxon>
        <taxon>Bacteroidota</taxon>
        <taxon>Flavobacteriia</taxon>
        <taxon>Flavobacteriales</taxon>
        <taxon>Flavobacteriaceae</taxon>
        <taxon>Saonia</taxon>
    </lineage>
</organism>
<evidence type="ECO:0000256" key="1">
    <source>
        <dbReference type="ARBA" id="ARBA00023015"/>
    </source>
</evidence>
<evidence type="ECO:0000259" key="4">
    <source>
        <dbReference type="PROSITE" id="PS01124"/>
    </source>
</evidence>
<comment type="caution">
    <text evidence="5">The sequence shown here is derived from an EMBL/GenBank/DDBJ whole genome shotgun (WGS) entry which is preliminary data.</text>
</comment>
<dbReference type="InterPro" id="IPR020449">
    <property type="entry name" value="Tscrpt_reg_AraC-type_HTH"/>
</dbReference>
<dbReference type="InterPro" id="IPR042557">
    <property type="entry name" value="SCO4226"/>
</dbReference>
<evidence type="ECO:0000256" key="2">
    <source>
        <dbReference type="ARBA" id="ARBA00023125"/>
    </source>
</evidence>
<accession>A0A846QMM9</accession>
<dbReference type="InterPro" id="IPR025336">
    <property type="entry name" value="SCO4226-like"/>
</dbReference>
<dbReference type="Pfam" id="PF12833">
    <property type="entry name" value="HTH_18"/>
    <property type="match status" value="1"/>
</dbReference>
<feature type="domain" description="HTH araC/xylS-type" evidence="4">
    <location>
        <begin position="254"/>
        <end position="353"/>
    </location>
</feature>
<dbReference type="InterPro" id="IPR018060">
    <property type="entry name" value="HTH_AraC"/>
</dbReference>